<evidence type="ECO:0000313" key="4">
    <source>
        <dbReference type="RefSeq" id="XP_035551490.1"/>
    </source>
</evidence>
<dbReference type="InParanoid" id="A0A6P9ERS3"/>
<feature type="domain" description="DC1" evidence="2">
    <location>
        <begin position="154"/>
        <end position="198"/>
    </location>
</feature>
<protein>
    <submittedName>
        <fullName evidence="4">Uncharacterized protein LOC118349848</fullName>
    </submittedName>
</protein>
<dbReference type="AlphaFoldDB" id="A0A6P9ERS3"/>
<dbReference type="KEGG" id="jre:118349848"/>
<reference evidence="4" key="1">
    <citation type="submission" date="2025-08" db="UniProtKB">
        <authorList>
            <consortium name="RefSeq"/>
        </authorList>
    </citation>
    <scope>IDENTIFICATION</scope>
    <source>
        <tissue evidence="4">Leaves</tissue>
    </source>
</reference>
<evidence type="ECO:0000256" key="1">
    <source>
        <dbReference type="ARBA" id="ARBA00022737"/>
    </source>
</evidence>
<keyword evidence="3" id="KW-1185">Reference proteome</keyword>
<organism evidence="3 4">
    <name type="scientific">Juglans regia</name>
    <name type="common">English walnut</name>
    <dbReference type="NCBI Taxonomy" id="51240"/>
    <lineage>
        <taxon>Eukaryota</taxon>
        <taxon>Viridiplantae</taxon>
        <taxon>Streptophyta</taxon>
        <taxon>Embryophyta</taxon>
        <taxon>Tracheophyta</taxon>
        <taxon>Spermatophyta</taxon>
        <taxon>Magnoliopsida</taxon>
        <taxon>eudicotyledons</taxon>
        <taxon>Gunneridae</taxon>
        <taxon>Pentapetalae</taxon>
        <taxon>rosids</taxon>
        <taxon>fabids</taxon>
        <taxon>Fagales</taxon>
        <taxon>Juglandaceae</taxon>
        <taxon>Juglans</taxon>
    </lineage>
</organism>
<evidence type="ECO:0000313" key="3">
    <source>
        <dbReference type="Proteomes" id="UP000235220"/>
    </source>
</evidence>
<dbReference type="GeneID" id="118349848"/>
<feature type="domain" description="DC1" evidence="2">
    <location>
        <begin position="44"/>
        <end position="93"/>
    </location>
</feature>
<dbReference type="RefSeq" id="XP_035551490.1">
    <property type="nucleotide sequence ID" value="XM_035695597.1"/>
</dbReference>
<name>A0A6P9ERS3_JUGRE</name>
<dbReference type="InterPro" id="IPR053192">
    <property type="entry name" value="Vacuole_Formation_Reg"/>
</dbReference>
<evidence type="ECO:0000259" key="2">
    <source>
        <dbReference type="Pfam" id="PF03107"/>
    </source>
</evidence>
<dbReference type="OrthoDB" id="1035869at2759"/>
<dbReference type="InterPro" id="IPR004146">
    <property type="entry name" value="DC1"/>
</dbReference>
<proteinExistence type="predicted"/>
<keyword evidence="1" id="KW-0677">Repeat</keyword>
<gene>
    <name evidence="4" type="primary">LOC118349848</name>
</gene>
<accession>A0A6P9ERS3</accession>
<dbReference type="SUPFAM" id="SSF57889">
    <property type="entry name" value="Cysteine-rich domain"/>
    <property type="match status" value="2"/>
</dbReference>
<sequence>MTSHHEWWYLLTQACCEVIQNKLSLDFVSHLDCACLPSIVKVTRHNHPLNLTYSLSTNRSGRKVCKLCVSRVDMDYGVYYCPSCDFVAHLHCATSKEDRDETFVPKSKDEESIESSSSIEDLGLDESIDSLAFVVKKIKLGVEGSEIAEEIKHFSHEHDLKLTDKVGINKKCNACMRSIFPPFYICAQCGFFLHKACVELPRKIRHPLHQHPLILRPKETIHGFYTPLHMLVTNINLFFLDHRMLKSAVVVIRTKDSNSVVLIVNSLWTSNV</sequence>
<dbReference type="PANTHER" id="PTHR32410:SF163">
    <property type="entry name" value="DC1 DOMAIN-CONTAINING PROTEIN"/>
    <property type="match status" value="1"/>
</dbReference>
<dbReference type="Proteomes" id="UP000235220">
    <property type="component" value="Chromosome 11"/>
</dbReference>
<dbReference type="Pfam" id="PF03107">
    <property type="entry name" value="C1_2"/>
    <property type="match status" value="2"/>
</dbReference>
<dbReference type="PANTHER" id="PTHR32410">
    <property type="entry name" value="CYSTEINE/HISTIDINE-RICH C1 DOMAIN FAMILY PROTEIN"/>
    <property type="match status" value="1"/>
</dbReference>
<dbReference type="InterPro" id="IPR046349">
    <property type="entry name" value="C1-like_sf"/>
</dbReference>